<comment type="caution">
    <text evidence="1">The sequence shown here is derived from an EMBL/GenBank/DDBJ whole genome shotgun (WGS) entry which is preliminary data.</text>
</comment>
<protein>
    <submittedName>
        <fullName evidence="1">Uncharacterized protein</fullName>
    </submittedName>
</protein>
<reference evidence="1" key="1">
    <citation type="submission" date="2019-04" db="EMBL/GenBank/DDBJ databases">
        <title>Microbes associate with the intestines of laboratory mice.</title>
        <authorList>
            <person name="Navarre W."/>
            <person name="Wong E."/>
            <person name="Huang K."/>
            <person name="Tropini C."/>
            <person name="Ng K."/>
            <person name="Yu B."/>
        </authorList>
    </citation>
    <scope>NUCLEOTIDE SEQUENCE</scope>
    <source>
        <strain evidence="1">NM73_A23</strain>
    </source>
</reference>
<evidence type="ECO:0000313" key="2">
    <source>
        <dbReference type="Proteomes" id="UP000308886"/>
    </source>
</evidence>
<gene>
    <name evidence="1" type="ORF">E5358_07725</name>
</gene>
<dbReference type="Proteomes" id="UP000308886">
    <property type="component" value="Unassembled WGS sequence"/>
</dbReference>
<organism evidence="1 2">
    <name type="scientific">Palleniella muris</name>
    <dbReference type="NCBI Taxonomy" id="3038145"/>
    <lineage>
        <taxon>Bacteria</taxon>
        <taxon>Pseudomonadati</taxon>
        <taxon>Bacteroidota</taxon>
        <taxon>Bacteroidia</taxon>
        <taxon>Bacteroidales</taxon>
        <taxon>Prevotellaceae</taxon>
        <taxon>Palleniella</taxon>
    </lineage>
</organism>
<evidence type="ECO:0000313" key="1">
    <source>
        <dbReference type="EMBL" id="TGX82186.1"/>
    </source>
</evidence>
<name>A0AC61QQ55_9BACT</name>
<sequence>MNNCVQPIAKPAANLRPAKDGTLLYKMSFWRKLGVYLRFDNKKLALPHPTTAIRRKIRIMEKIIHDLFPYWELFIIFAA</sequence>
<keyword evidence="2" id="KW-1185">Reference proteome</keyword>
<proteinExistence type="predicted"/>
<dbReference type="EMBL" id="SRZC01000011">
    <property type="protein sequence ID" value="TGX82186.1"/>
    <property type="molecule type" value="Genomic_DNA"/>
</dbReference>
<accession>A0AC61QQ55</accession>